<evidence type="ECO:0000313" key="2">
    <source>
        <dbReference type="EMBL" id="TWT59597.1"/>
    </source>
</evidence>
<gene>
    <name evidence="2" type="ORF">Pan54_03050</name>
</gene>
<proteinExistence type="predicted"/>
<protein>
    <recommendedName>
        <fullName evidence="4">Helix-turn-helix domain-containing protein</fullName>
    </recommendedName>
</protein>
<name>A0A5C5X8Z8_9PLAN</name>
<reference evidence="2 3" key="1">
    <citation type="submission" date="2019-02" db="EMBL/GenBank/DDBJ databases">
        <title>Deep-cultivation of Planctomycetes and their phenomic and genomic characterization uncovers novel biology.</title>
        <authorList>
            <person name="Wiegand S."/>
            <person name="Jogler M."/>
            <person name="Boedeker C."/>
            <person name="Pinto D."/>
            <person name="Vollmers J."/>
            <person name="Rivas-Marin E."/>
            <person name="Kohn T."/>
            <person name="Peeters S.H."/>
            <person name="Heuer A."/>
            <person name="Rast P."/>
            <person name="Oberbeckmann S."/>
            <person name="Bunk B."/>
            <person name="Jeske O."/>
            <person name="Meyerdierks A."/>
            <person name="Storesund J.E."/>
            <person name="Kallscheuer N."/>
            <person name="Luecker S."/>
            <person name="Lage O.M."/>
            <person name="Pohl T."/>
            <person name="Merkel B.J."/>
            <person name="Hornburger P."/>
            <person name="Mueller R.-W."/>
            <person name="Bruemmer F."/>
            <person name="Labrenz M."/>
            <person name="Spormann A.M."/>
            <person name="Op Den Camp H."/>
            <person name="Overmann J."/>
            <person name="Amann R."/>
            <person name="Jetten M.S.M."/>
            <person name="Mascher T."/>
            <person name="Medema M.H."/>
            <person name="Devos D.P."/>
            <person name="Kaster A.-K."/>
            <person name="Ovreas L."/>
            <person name="Rohde M."/>
            <person name="Galperin M.Y."/>
            <person name="Jogler C."/>
        </authorList>
    </citation>
    <scope>NUCLEOTIDE SEQUENCE [LARGE SCALE GENOMIC DNA]</scope>
    <source>
        <strain evidence="2 3">Pan54</strain>
    </source>
</reference>
<comment type="caution">
    <text evidence="2">The sequence shown here is derived from an EMBL/GenBank/DDBJ whole genome shotgun (WGS) entry which is preliminary data.</text>
</comment>
<accession>A0A5C5X8Z8</accession>
<dbReference type="EMBL" id="SJPG01000001">
    <property type="protein sequence ID" value="TWT59597.1"/>
    <property type="molecule type" value="Genomic_DNA"/>
</dbReference>
<feature type="compositionally biased region" description="Basic and acidic residues" evidence="1">
    <location>
        <begin position="87"/>
        <end position="101"/>
    </location>
</feature>
<dbReference type="SUPFAM" id="SSF46689">
    <property type="entry name" value="Homeodomain-like"/>
    <property type="match status" value="1"/>
</dbReference>
<dbReference type="Proteomes" id="UP000316095">
    <property type="component" value="Unassembled WGS sequence"/>
</dbReference>
<feature type="region of interest" description="Disordered" evidence="1">
    <location>
        <begin position="75"/>
        <end position="117"/>
    </location>
</feature>
<dbReference type="Pfam" id="PF13551">
    <property type="entry name" value="HTH_29"/>
    <property type="match status" value="1"/>
</dbReference>
<dbReference type="InterPro" id="IPR009057">
    <property type="entry name" value="Homeodomain-like_sf"/>
</dbReference>
<keyword evidence="3" id="KW-1185">Reference proteome</keyword>
<organism evidence="2 3">
    <name type="scientific">Rubinisphaera italica</name>
    <dbReference type="NCBI Taxonomy" id="2527969"/>
    <lineage>
        <taxon>Bacteria</taxon>
        <taxon>Pseudomonadati</taxon>
        <taxon>Planctomycetota</taxon>
        <taxon>Planctomycetia</taxon>
        <taxon>Planctomycetales</taxon>
        <taxon>Planctomycetaceae</taxon>
        <taxon>Rubinisphaera</taxon>
    </lineage>
</organism>
<evidence type="ECO:0000256" key="1">
    <source>
        <dbReference type="SAM" id="MobiDB-lite"/>
    </source>
</evidence>
<evidence type="ECO:0008006" key="4">
    <source>
        <dbReference type="Google" id="ProtNLM"/>
    </source>
</evidence>
<evidence type="ECO:0000313" key="3">
    <source>
        <dbReference type="Proteomes" id="UP000316095"/>
    </source>
</evidence>
<dbReference type="AlphaFoldDB" id="A0A5C5X8Z8"/>
<sequence length="117" mass="13545">MRVAQQIELTDSERVQLTKWSRGRSTPSRLVLRAKIVLSAVEGFENQQIASQLQCTRRTVSRWRNRFAQLRLNGISKDAPRSGRKASVRETKEAEILRRTTQETPVNATTGRRERWP</sequence>